<organism evidence="2 3">
    <name type="scientific">Yoonia algicola</name>
    <dbReference type="NCBI Taxonomy" id="3137368"/>
    <lineage>
        <taxon>Bacteria</taxon>
        <taxon>Pseudomonadati</taxon>
        <taxon>Pseudomonadota</taxon>
        <taxon>Alphaproteobacteria</taxon>
        <taxon>Rhodobacterales</taxon>
        <taxon>Paracoccaceae</taxon>
        <taxon>Yoonia</taxon>
    </lineage>
</organism>
<dbReference type="KEGG" id="yag:AABB28_01380"/>
<gene>
    <name evidence="2" type="ORF">AABB28_01380</name>
</gene>
<dbReference type="Proteomes" id="UP001451782">
    <property type="component" value="Chromosome"/>
</dbReference>
<dbReference type="EMBL" id="CP151762">
    <property type="protein sequence ID" value="WZU63996.1"/>
    <property type="molecule type" value="Genomic_DNA"/>
</dbReference>
<dbReference type="InterPro" id="IPR008984">
    <property type="entry name" value="SMAD_FHA_dom_sf"/>
</dbReference>
<dbReference type="RefSeq" id="WP_342070366.1">
    <property type="nucleotide sequence ID" value="NZ_CP151762.1"/>
</dbReference>
<dbReference type="CDD" id="cd00060">
    <property type="entry name" value="FHA"/>
    <property type="match status" value="1"/>
</dbReference>
<dbReference type="PROSITE" id="PS50006">
    <property type="entry name" value="FHA_DOMAIN"/>
    <property type="match status" value="1"/>
</dbReference>
<dbReference type="SUPFAM" id="SSF49879">
    <property type="entry name" value="SMAD/FHA domain"/>
    <property type="match status" value="1"/>
</dbReference>
<evidence type="ECO:0000259" key="1">
    <source>
        <dbReference type="PROSITE" id="PS50006"/>
    </source>
</evidence>
<sequence>MSNDKTKWIFDDSSESIADTGKTVTSPEMTETLDNQHFGAGNSEPTVHIGGGGATQPESEKTQIYTGASAEAGFADQSDPVTGWLVVVKGPGLGQSVPLGSGMNTVGRGVGARASLPFGDTLISSEDHLRIIYDDAERTFFVSHGSGKNISRVNGQLLANTLPLTTDSVIELSKSTRVVFKQFCSQDFDWSDLEQGADKA</sequence>
<evidence type="ECO:0000313" key="3">
    <source>
        <dbReference type="Proteomes" id="UP001451782"/>
    </source>
</evidence>
<dbReference type="AlphaFoldDB" id="A0AAN0M2M0"/>
<proteinExistence type="predicted"/>
<keyword evidence="3" id="KW-1185">Reference proteome</keyword>
<dbReference type="Gene3D" id="2.60.200.20">
    <property type="match status" value="1"/>
</dbReference>
<feature type="domain" description="FHA" evidence="1">
    <location>
        <begin position="104"/>
        <end position="158"/>
    </location>
</feature>
<dbReference type="InterPro" id="IPR000253">
    <property type="entry name" value="FHA_dom"/>
</dbReference>
<accession>A0AAN0M2M0</accession>
<evidence type="ECO:0000313" key="2">
    <source>
        <dbReference type="EMBL" id="WZU63996.1"/>
    </source>
</evidence>
<protein>
    <submittedName>
        <fullName evidence="2">FHA domain-containing protein</fullName>
    </submittedName>
</protein>
<name>A0AAN0M2M0_9RHOB</name>
<reference evidence="2 3" key="1">
    <citation type="submission" date="2024-04" db="EMBL/GenBank/DDBJ databases">
        <title>Phylogenomic analyses of a clade within the roseobacter group suggest taxonomic reassignments of species of the genera Aestuariivita, Citreicella, Loktanella, Nautella, Pelagibaca, Ruegeria, Thalassobius, Thiobacimonas and Tropicibacter, and the proposal o.</title>
        <authorList>
            <person name="Jeon C.O."/>
        </authorList>
    </citation>
    <scope>NUCLEOTIDE SEQUENCE [LARGE SCALE GENOMIC DNA]</scope>
    <source>
        <strain evidence="2 3">G8-12</strain>
    </source>
</reference>